<dbReference type="KEGG" id="pmai:CF386_04925"/>
<dbReference type="Proteomes" id="UP000242175">
    <property type="component" value="Chromosome large"/>
</dbReference>
<protein>
    <recommendedName>
        <fullName evidence="3">NADH-quinone oxidoreductase subunit M</fullName>
    </recommendedName>
    <alternativeName>
        <fullName evidence="7">NADH dehydrogenase I subunit M</fullName>
    </alternativeName>
    <alternativeName>
        <fullName evidence="8">NDH-1 subunit M</fullName>
    </alternativeName>
</protein>
<evidence type="ECO:0000256" key="9">
    <source>
        <dbReference type="RuleBase" id="RU000320"/>
    </source>
</evidence>
<feature type="transmembrane region" description="Helical" evidence="10">
    <location>
        <begin position="328"/>
        <end position="350"/>
    </location>
</feature>
<feature type="transmembrane region" description="Helical" evidence="10">
    <location>
        <begin position="6"/>
        <end position="23"/>
    </location>
</feature>
<dbReference type="GO" id="GO:0008137">
    <property type="term" value="F:NADH dehydrogenase (ubiquinone) activity"/>
    <property type="evidence" value="ECO:0007669"/>
    <property type="project" value="InterPro"/>
</dbReference>
<feature type="transmembrane region" description="Helical" evidence="10">
    <location>
        <begin position="453"/>
        <end position="471"/>
    </location>
</feature>
<dbReference type="GO" id="GO:0048039">
    <property type="term" value="F:ubiquinone binding"/>
    <property type="evidence" value="ECO:0007669"/>
    <property type="project" value="TreeGrafter"/>
</dbReference>
<evidence type="ECO:0000256" key="7">
    <source>
        <dbReference type="ARBA" id="ARBA00031584"/>
    </source>
</evidence>
<dbReference type="InterPro" id="IPR003918">
    <property type="entry name" value="NADH_UbQ_OxRdtase"/>
</dbReference>
<feature type="transmembrane region" description="Helical" evidence="10">
    <location>
        <begin position="35"/>
        <end position="58"/>
    </location>
</feature>
<dbReference type="GO" id="GO:0016020">
    <property type="term" value="C:membrane"/>
    <property type="evidence" value="ECO:0007669"/>
    <property type="project" value="UniProtKB-SubCell"/>
</dbReference>
<feature type="transmembrane region" description="Helical" evidence="10">
    <location>
        <begin position="243"/>
        <end position="266"/>
    </location>
</feature>
<reference evidence="12 13" key="1">
    <citation type="journal article" date="2016" name="Int. J. Syst. Evol. Microbiol.">
        <title>Paraphotobacterium marinum gen. nov., sp. nov., a member of the family Vibrionaceae, isolated from surface seawater.</title>
        <authorList>
            <person name="Huang Z."/>
            <person name="Dong C."/>
            <person name="Shao Z."/>
        </authorList>
    </citation>
    <scope>NUCLEOTIDE SEQUENCE [LARGE SCALE GENOMIC DNA]</scope>
    <source>
        <strain evidence="12 13">NSCS20N07D</strain>
    </source>
</reference>
<feature type="domain" description="NADH:quinone oxidoreductase/Mrp antiporter transmembrane" evidence="11">
    <location>
        <begin position="124"/>
        <end position="417"/>
    </location>
</feature>
<evidence type="ECO:0000256" key="10">
    <source>
        <dbReference type="SAM" id="Phobius"/>
    </source>
</evidence>
<proteinExistence type="inferred from homology"/>
<feature type="transmembrane region" description="Helical" evidence="10">
    <location>
        <begin position="300"/>
        <end position="322"/>
    </location>
</feature>
<feature type="transmembrane region" description="Helical" evidence="10">
    <location>
        <begin position="128"/>
        <end position="148"/>
    </location>
</feature>
<evidence type="ECO:0000256" key="4">
    <source>
        <dbReference type="ARBA" id="ARBA00022692"/>
    </source>
</evidence>
<dbReference type="PRINTS" id="PR01437">
    <property type="entry name" value="NUOXDRDTASE4"/>
</dbReference>
<evidence type="ECO:0000256" key="1">
    <source>
        <dbReference type="ARBA" id="ARBA00004127"/>
    </source>
</evidence>
<dbReference type="AlphaFoldDB" id="A0A220VDC0"/>
<dbReference type="InterPro" id="IPR010227">
    <property type="entry name" value="NADH_Q_OxRdtase_chainM/4"/>
</dbReference>
<gene>
    <name evidence="12" type="ORF">CF386_04925</name>
</gene>
<feature type="transmembrane region" description="Helical" evidence="10">
    <location>
        <begin position="370"/>
        <end position="388"/>
    </location>
</feature>
<feature type="transmembrane region" description="Helical" evidence="10">
    <location>
        <begin position="272"/>
        <end position="293"/>
    </location>
</feature>
<dbReference type="Pfam" id="PF00361">
    <property type="entry name" value="Proton_antipo_M"/>
    <property type="match status" value="1"/>
</dbReference>
<comment type="subcellular location">
    <subcellularLocation>
        <location evidence="1">Endomembrane system</location>
        <topology evidence="1">Multi-pass membrane protein</topology>
    </subcellularLocation>
    <subcellularLocation>
        <location evidence="9">Membrane</location>
        <topology evidence="9">Multi-pass membrane protein</topology>
    </subcellularLocation>
</comment>
<name>A0A220VDC0_9GAMM</name>
<dbReference type="OrthoDB" id="9768329at2"/>
<evidence type="ECO:0000256" key="5">
    <source>
        <dbReference type="ARBA" id="ARBA00022989"/>
    </source>
</evidence>
<sequence>MFFWLNFIIYFPLISAIFIWLGCNGKNELARSLTLSVVTVETLILTFMYLNGAFPLNYEASWMHETLGFNYVLRLDGFSLALILLTSFLGVISTIVSWERVKNWGSYGPLLLGTITGLVGVFTAYDLILFYTFWEIMLIPIYFMLSFWGDKNSKQAALKFIIVTVFSSLLMLLGLIFLCFIHYAETNEFTLNILDLINSPIKDVTAAKWIFAAMFIAFAVKIPLFPFHFWAPDTYKSGEPGAIILLSGAMANAGIYGVIRFCVPLFPEVSSVFVQMGMALGAFGTVYAALLAIKQTNIRSVFAYSSISHMNIIVVAIFAWQIESLNGAALQLIAHGISIAGLFTIVSMLLDRNKDGNMQELGGLFKKMPALGLVFLVYIVATIGMPGLANFTGEALILAGSFKVSTVWPSLAAISILLSVIYGVRVYGKSMWGPLKNADTSTLVLDLNAREKAMSAMLIILLFFIGLYPNIVLEPIHNSIATLMKIGL</sequence>
<dbReference type="GO" id="GO:0012505">
    <property type="term" value="C:endomembrane system"/>
    <property type="evidence" value="ECO:0007669"/>
    <property type="project" value="UniProtKB-SubCell"/>
</dbReference>
<accession>A0A220VDC0</accession>
<dbReference type="PANTHER" id="PTHR43507:SF1">
    <property type="entry name" value="NADH-UBIQUINONE OXIDOREDUCTASE CHAIN 4"/>
    <property type="match status" value="1"/>
</dbReference>
<evidence type="ECO:0000256" key="2">
    <source>
        <dbReference type="ARBA" id="ARBA00009025"/>
    </source>
</evidence>
<feature type="transmembrane region" description="Helical" evidence="10">
    <location>
        <begin position="78"/>
        <end position="97"/>
    </location>
</feature>
<dbReference type="PANTHER" id="PTHR43507">
    <property type="entry name" value="NADH-UBIQUINONE OXIDOREDUCTASE CHAIN 4"/>
    <property type="match status" value="1"/>
</dbReference>
<evidence type="ECO:0000256" key="6">
    <source>
        <dbReference type="ARBA" id="ARBA00023136"/>
    </source>
</evidence>
<dbReference type="GO" id="GO:0042773">
    <property type="term" value="P:ATP synthesis coupled electron transport"/>
    <property type="evidence" value="ECO:0007669"/>
    <property type="project" value="InterPro"/>
</dbReference>
<keyword evidence="5 10" id="KW-1133">Transmembrane helix</keyword>
<evidence type="ECO:0000256" key="8">
    <source>
        <dbReference type="ARBA" id="ARBA00032798"/>
    </source>
</evidence>
<feature type="transmembrane region" description="Helical" evidence="10">
    <location>
        <begin position="104"/>
        <end position="122"/>
    </location>
</feature>
<keyword evidence="6 10" id="KW-0472">Membrane</keyword>
<evidence type="ECO:0000313" key="12">
    <source>
        <dbReference type="EMBL" id="ASK78394.1"/>
    </source>
</evidence>
<feature type="transmembrane region" description="Helical" evidence="10">
    <location>
        <begin position="209"/>
        <end position="231"/>
    </location>
</feature>
<evidence type="ECO:0000256" key="3">
    <source>
        <dbReference type="ARBA" id="ARBA00019906"/>
    </source>
</evidence>
<feature type="transmembrane region" description="Helical" evidence="10">
    <location>
        <begin position="408"/>
        <end position="427"/>
    </location>
</feature>
<dbReference type="EMBL" id="CP022355">
    <property type="protein sequence ID" value="ASK78394.1"/>
    <property type="molecule type" value="Genomic_DNA"/>
</dbReference>
<dbReference type="GO" id="GO:0015990">
    <property type="term" value="P:electron transport coupled proton transport"/>
    <property type="evidence" value="ECO:0007669"/>
    <property type="project" value="TreeGrafter"/>
</dbReference>
<keyword evidence="13" id="KW-1185">Reference proteome</keyword>
<evidence type="ECO:0000313" key="13">
    <source>
        <dbReference type="Proteomes" id="UP000242175"/>
    </source>
</evidence>
<keyword evidence="4 9" id="KW-0812">Transmembrane</keyword>
<evidence type="ECO:0000259" key="11">
    <source>
        <dbReference type="Pfam" id="PF00361"/>
    </source>
</evidence>
<dbReference type="InterPro" id="IPR001750">
    <property type="entry name" value="ND/Mrp_TM"/>
</dbReference>
<feature type="transmembrane region" description="Helical" evidence="10">
    <location>
        <begin position="160"/>
        <end position="184"/>
    </location>
</feature>
<dbReference type="GO" id="GO:0003954">
    <property type="term" value="F:NADH dehydrogenase activity"/>
    <property type="evidence" value="ECO:0007669"/>
    <property type="project" value="TreeGrafter"/>
</dbReference>
<organism evidence="12 13">
    <name type="scientific">Paraphotobacterium marinum</name>
    <dbReference type="NCBI Taxonomy" id="1755811"/>
    <lineage>
        <taxon>Bacteria</taxon>
        <taxon>Pseudomonadati</taxon>
        <taxon>Pseudomonadota</taxon>
        <taxon>Gammaproteobacteria</taxon>
        <taxon>Vibrionales</taxon>
        <taxon>Vibrionaceae</taxon>
        <taxon>Paraphotobacterium</taxon>
    </lineage>
</organism>
<dbReference type="NCBIfam" id="TIGR01972">
    <property type="entry name" value="NDH_I_M"/>
    <property type="match status" value="1"/>
</dbReference>
<comment type="similarity">
    <text evidence="2">Belongs to the complex I subunit 4 family.</text>
</comment>
<dbReference type="RefSeq" id="WP_089073302.1">
    <property type="nucleotide sequence ID" value="NZ_CBCSAM010000001.1"/>
</dbReference>